<feature type="compositionally biased region" description="Polar residues" evidence="1">
    <location>
        <begin position="1"/>
        <end position="14"/>
    </location>
</feature>
<feature type="region of interest" description="Disordered" evidence="1">
    <location>
        <begin position="154"/>
        <end position="212"/>
    </location>
</feature>
<name>A0A6A5VNS8_9PLEO</name>
<dbReference type="EMBL" id="ML976659">
    <property type="protein sequence ID" value="KAF1978921.1"/>
    <property type="molecule type" value="Genomic_DNA"/>
</dbReference>
<feature type="compositionally biased region" description="Acidic residues" evidence="1">
    <location>
        <begin position="233"/>
        <end position="249"/>
    </location>
</feature>
<dbReference type="Proteomes" id="UP000800036">
    <property type="component" value="Unassembled WGS sequence"/>
</dbReference>
<proteinExistence type="predicted"/>
<evidence type="ECO:0000313" key="2">
    <source>
        <dbReference type="EMBL" id="KAF1978921.1"/>
    </source>
</evidence>
<evidence type="ECO:0000256" key="1">
    <source>
        <dbReference type="SAM" id="MobiDB-lite"/>
    </source>
</evidence>
<reference evidence="2" key="1">
    <citation type="journal article" date="2020" name="Stud. Mycol.">
        <title>101 Dothideomycetes genomes: a test case for predicting lifestyles and emergence of pathogens.</title>
        <authorList>
            <person name="Haridas S."/>
            <person name="Albert R."/>
            <person name="Binder M."/>
            <person name="Bloem J."/>
            <person name="Labutti K."/>
            <person name="Salamov A."/>
            <person name="Andreopoulos B."/>
            <person name="Baker S."/>
            <person name="Barry K."/>
            <person name="Bills G."/>
            <person name="Bluhm B."/>
            <person name="Cannon C."/>
            <person name="Castanera R."/>
            <person name="Culley D."/>
            <person name="Daum C."/>
            <person name="Ezra D."/>
            <person name="Gonzalez J."/>
            <person name="Henrissat B."/>
            <person name="Kuo A."/>
            <person name="Liang C."/>
            <person name="Lipzen A."/>
            <person name="Lutzoni F."/>
            <person name="Magnuson J."/>
            <person name="Mondo S."/>
            <person name="Nolan M."/>
            <person name="Ohm R."/>
            <person name="Pangilinan J."/>
            <person name="Park H.-J."/>
            <person name="Ramirez L."/>
            <person name="Alfaro M."/>
            <person name="Sun H."/>
            <person name="Tritt A."/>
            <person name="Yoshinaga Y."/>
            <person name="Zwiers L.-H."/>
            <person name="Turgeon B."/>
            <person name="Goodwin S."/>
            <person name="Spatafora J."/>
            <person name="Crous P."/>
            <person name="Grigoriev I."/>
        </authorList>
    </citation>
    <scope>NUCLEOTIDE SEQUENCE</scope>
    <source>
        <strain evidence="2">CBS 107.79</strain>
    </source>
</reference>
<gene>
    <name evidence="2" type="ORF">BU23DRAFT_595434</name>
</gene>
<organism evidence="2 3">
    <name type="scientific">Bimuria novae-zelandiae CBS 107.79</name>
    <dbReference type="NCBI Taxonomy" id="1447943"/>
    <lineage>
        <taxon>Eukaryota</taxon>
        <taxon>Fungi</taxon>
        <taxon>Dikarya</taxon>
        <taxon>Ascomycota</taxon>
        <taxon>Pezizomycotina</taxon>
        <taxon>Dothideomycetes</taxon>
        <taxon>Pleosporomycetidae</taxon>
        <taxon>Pleosporales</taxon>
        <taxon>Massarineae</taxon>
        <taxon>Didymosphaeriaceae</taxon>
        <taxon>Bimuria</taxon>
    </lineage>
</organism>
<dbReference type="OrthoDB" id="3755745at2759"/>
<feature type="compositionally biased region" description="Low complexity" evidence="1">
    <location>
        <begin position="21"/>
        <end position="33"/>
    </location>
</feature>
<feature type="compositionally biased region" description="Low complexity" evidence="1">
    <location>
        <begin position="156"/>
        <end position="170"/>
    </location>
</feature>
<dbReference type="AlphaFoldDB" id="A0A6A5VNS8"/>
<feature type="compositionally biased region" description="Polar residues" evidence="1">
    <location>
        <begin position="171"/>
        <end position="181"/>
    </location>
</feature>
<evidence type="ECO:0000313" key="3">
    <source>
        <dbReference type="Proteomes" id="UP000800036"/>
    </source>
</evidence>
<sequence>MDAASRDTSFSSPYESHRDQANAAAKPQAIKAARLPMHHRQSSQAHSAQMRQEIAPWGTLFPTPAGCRAVSYSSWHRFSTASTNSKSSEKLRASVLLEEHGTTPDFDPPLLERCDLRVAEEVVRSNPNTARTLQRSSSGLYIAYRRKYPCIQHAQSTRTSSTSSWTTATSEGNPQPGTSEPITFEKRMVRPASTSSLLTASFKEPVSKPKPAVTPKVALENIKKEFGMKDLSVEDLPEDAFETDSEDED</sequence>
<feature type="region of interest" description="Disordered" evidence="1">
    <location>
        <begin position="230"/>
        <end position="249"/>
    </location>
</feature>
<feature type="region of interest" description="Disordered" evidence="1">
    <location>
        <begin position="1"/>
        <end position="50"/>
    </location>
</feature>
<accession>A0A6A5VNS8</accession>
<keyword evidence="3" id="KW-1185">Reference proteome</keyword>
<protein>
    <submittedName>
        <fullName evidence="2">Uncharacterized protein</fullName>
    </submittedName>
</protein>